<reference evidence="2" key="1">
    <citation type="journal article" date="2021" name="Mol. Plant Microbe Interact.">
        <title>Complete Genome Sequence of the Plant-Pathogenic Fungus Colletotrichum lupini.</title>
        <authorList>
            <person name="Baroncelli R."/>
            <person name="Pensec F."/>
            <person name="Da Lio D."/>
            <person name="Boufleur T."/>
            <person name="Vicente I."/>
            <person name="Sarrocco S."/>
            <person name="Picot A."/>
            <person name="Baraldi E."/>
            <person name="Sukno S."/>
            <person name="Thon M."/>
            <person name="Le Floch G."/>
        </authorList>
    </citation>
    <scope>NUCLEOTIDE SEQUENCE</scope>
    <source>
        <strain evidence="2">IMI 504893</strain>
    </source>
</reference>
<dbReference type="Proteomes" id="UP000830671">
    <property type="component" value="Chromosome 3"/>
</dbReference>
<feature type="region of interest" description="Disordered" evidence="1">
    <location>
        <begin position="176"/>
        <end position="221"/>
    </location>
</feature>
<gene>
    <name evidence="2" type="ORF">CLUP02_06833</name>
</gene>
<organism evidence="2 3">
    <name type="scientific">Colletotrichum lupini</name>
    <dbReference type="NCBI Taxonomy" id="145971"/>
    <lineage>
        <taxon>Eukaryota</taxon>
        <taxon>Fungi</taxon>
        <taxon>Dikarya</taxon>
        <taxon>Ascomycota</taxon>
        <taxon>Pezizomycotina</taxon>
        <taxon>Sordariomycetes</taxon>
        <taxon>Hypocreomycetidae</taxon>
        <taxon>Glomerellales</taxon>
        <taxon>Glomerellaceae</taxon>
        <taxon>Colletotrichum</taxon>
        <taxon>Colletotrichum acutatum species complex</taxon>
    </lineage>
</organism>
<feature type="compositionally biased region" description="Polar residues" evidence="1">
    <location>
        <begin position="238"/>
        <end position="251"/>
    </location>
</feature>
<accession>A0A9Q8SRP3</accession>
<dbReference type="AlphaFoldDB" id="A0A9Q8SRP3"/>
<sequence>MLDGLGRTTTAIVVFNTKFYFEFNFSERRGNRKMSRNSREREGSALQSPIACESCRQRKRRVSPTIVIESSTSPDDVNTQSKAKGMQPSTYSQGIPNGYLNKLETRLAETEAALFRVLSGALDHTQGFDSASSPALLPQAAWTPRQNKVDRVKEWDSLPLQTPDDIQAWYRSKATEHNDPAVDPPAASPQSLISTVSDPMFAPPPPPRDPSSVPGSVSDHQGISDAVIEPQLRAMTPMVSTPVNRASSDSLSKAKELSKQYRGKAINSTQLNLGSIQRSGCGER</sequence>
<evidence type="ECO:0000313" key="2">
    <source>
        <dbReference type="EMBL" id="UQC81347.1"/>
    </source>
</evidence>
<protein>
    <submittedName>
        <fullName evidence="2">Uncharacterized protein</fullName>
    </submittedName>
</protein>
<evidence type="ECO:0000256" key="1">
    <source>
        <dbReference type="SAM" id="MobiDB-lite"/>
    </source>
</evidence>
<feature type="region of interest" description="Disordered" evidence="1">
    <location>
        <begin position="70"/>
        <end position="96"/>
    </location>
</feature>
<feature type="region of interest" description="Disordered" evidence="1">
    <location>
        <begin position="30"/>
        <end position="49"/>
    </location>
</feature>
<dbReference type="RefSeq" id="XP_049142973.1">
    <property type="nucleotide sequence ID" value="XM_049285830.1"/>
</dbReference>
<feature type="region of interest" description="Disordered" evidence="1">
    <location>
        <begin position="233"/>
        <end position="260"/>
    </location>
</feature>
<proteinExistence type="predicted"/>
<dbReference type="KEGG" id="clup:CLUP02_06833"/>
<feature type="compositionally biased region" description="Polar residues" evidence="1">
    <location>
        <begin position="70"/>
        <end position="95"/>
    </location>
</feature>
<feature type="compositionally biased region" description="Low complexity" evidence="1">
    <location>
        <begin position="210"/>
        <end position="219"/>
    </location>
</feature>
<keyword evidence="3" id="KW-1185">Reference proteome</keyword>
<name>A0A9Q8SRP3_9PEZI</name>
<dbReference type="EMBL" id="CP019475">
    <property type="protein sequence ID" value="UQC81347.1"/>
    <property type="molecule type" value="Genomic_DNA"/>
</dbReference>
<dbReference type="GeneID" id="73340840"/>
<evidence type="ECO:0000313" key="3">
    <source>
        <dbReference type="Proteomes" id="UP000830671"/>
    </source>
</evidence>